<comment type="similarity">
    <text evidence="1">Belongs to the PstS family.</text>
</comment>
<reference evidence="3 4" key="1">
    <citation type="journal article" date="2019" name="Nat. Microbiol.">
        <title>Mediterranean grassland soil C-N compound turnover is dependent on rainfall and depth, and is mediated by genomically divergent microorganisms.</title>
        <authorList>
            <person name="Diamond S."/>
            <person name="Andeer P.F."/>
            <person name="Li Z."/>
            <person name="Crits-Christoph A."/>
            <person name="Burstein D."/>
            <person name="Anantharaman K."/>
            <person name="Lane K.R."/>
            <person name="Thomas B.C."/>
            <person name="Pan C."/>
            <person name="Northen T.R."/>
            <person name="Banfield J.F."/>
        </authorList>
    </citation>
    <scope>NUCLEOTIDE SEQUENCE [LARGE SCALE GENOMIC DNA]</scope>
    <source>
        <strain evidence="3">WS_5</strain>
    </source>
</reference>
<proteinExistence type="inferred from homology"/>
<name>A0A538SV77_UNCEI</name>
<dbReference type="SUPFAM" id="SSF53850">
    <property type="entry name" value="Periplasmic binding protein-like II"/>
    <property type="match status" value="1"/>
</dbReference>
<dbReference type="CDD" id="cd13565">
    <property type="entry name" value="PBP2_PstS"/>
    <property type="match status" value="1"/>
</dbReference>
<dbReference type="Gene3D" id="3.40.190.10">
    <property type="entry name" value="Periplasmic binding protein-like II"/>
    <property type="match status" value="2"/>
</dbReference>
<dbReference type="InterPro" id="IPR024370">
    <property type="entry name" value="PBP_domain"/>
</dbReference>
<accession>A0A538SV77</accession>
<sequence>MLATLAGAPVPGVHASPAATNLTGAGATFPYPLYSKWFDMYHQATGIEINYQSIGSGGGIQQLKNGTVDFGASDAPLTDAKLKEMPRRVFHYPTVAGAVVLAYNLPSLKEPLHLTSDVVAGIYMGKITTWNDKRIAAVNPGIELPAAPILPVHRSDGSGT</sequence>
<gene>
    <name evidence="3" type="ORF">E6K75_09590</name>
</gene>
<protein>
    <submittedName>
        <fullName evidence="3">Phosphate ABC transporter substrate-binding protein PstS</fullName>
    </submittedName>
</protein>
<dbReference type="PANTHER" id="PTHR42996">
    <property type="entry name" value="PHOSPHATE-BINDING PROTEIN PSTS"/>
    <property type="match status" value="1"/>
</dbReference>
<feature type="domain" description="PBP" evidence="2">
    <location>
        <begin position="14"/>
        <end position="160"/>
    </location>
</feature>
<dbReference type="AlphaFoldDB" id="A0A538SV77"/>
<evidence type="ECO:0000256" key="1">
    <source>
        <dbReference type="ARBA" id="ARBA00008725"/>
    </source>
</evidence>
<dbReference type="Pfam" id="PF12849">
    <property type="entry name" value="PBP_like_2"/>
    <property type="match status" value="1"/>
</dbReference>
<dbReference type="PANTHER" id="PTHR42996:SF1">
    <property type="entry name" value="PHOSPHATE-BINDING PROTEIN PSTS"/>
    <property type="match status" value="1"/>
</dbReference>
<dbReference type="EMBL" id="VBOV01000268">
    <property type="protein sequence ID" value="TMQ55292.1"/>
    <property type="molecule type" value="Genomic_DNA"/>
</dbReference>
<dbReference type="Proteomes" id="UP000320913">
    <property type="component" value="Unassembled WGS sequence"/>
</dbReference>
<feature type="non-terminal residue" evidence="3">
    <location>
        <position position="160"/>
    </location>
</feature>
<evidence type="ECO:0000313" key="3">
    <source>
        <dbReference type="EMBL" id="TMQ55292.1"/>
    </source>
</evidence>
<comment type="caution">
    <text evidence="3">The sequence shown here is derived from an EMBL/GenBank/DDBJ whole genome shotgun (WGS) entry which is preliminary data.</text>
</comment>
<organism evidence="3 4">
    <name type="scientific">Eiseniibacteriota bacterium</name>
    <dbReference type="NCBI Taxonomy" id="2212470"/>
    <lineage>
        <taxon>Bacteria</taxon>
        <taxon>Candidatus Eiseniibacteriota</taxon>
    </lineage>
</organism>
<evidence type="ECO:0000259" key="2">
    <source>
        <dbReference type="Pfam" id="PF12849"/>
    </source>
</evidence>
<evidence type="ECO:0000313" key="4">
    <source>
        <dbReference type="Proteomes" id="UP000320913"/>
    </source>
</evidence>
<dbReference type="InterPro" id="IPR050962">
    <property type="entry name" value="Phosphate-bind_PstS"/>
</dbReference>